<accession>A0A850PB77</accession>
<keyword evidence="2" id="KW-0963">Cytoplasm</keyword>
<dbReference type="GO" id="GO:0005524">
    <property type="term" value="F:ATP binding"/>
    <property type="evidence" value="ECO:0007669"/>
    <property type="project" value="UniProtKB-UniRule"/>
</dbReference>
<keyword evidence="2 3" id="KW-0436">Ligase</keyword>
<dbReference type="EC" id="6.3.3.3" evidence="2"/>
<keyword evidence="2" id="KW-0067">ATP-binding</keyword>
<dbReference type="EMBL" id="JABXXR010000017">
    <property type="protein sequence ID" value="NVN39790.1"/>
    <property type="molecule type" value="Genomic_DNA"/>
</dbReference>
<evidence type="ECO:0000313" key="4">
    <source>
        <dbReference type="Proteomes" id="UP000585665"/>
    </source>
</evidence>
<dbReference type="Gene3D" id="3.40.50.300">
    <property type="entry name" value="P-loop containing nucleotide triphosphate hydrolases"/>
    <property type="match status" value="1"/>
</dbReference>
<comment type="subunit">
    <text evidence="2">Homodimer.</text>
</comment>
<dbReference type="GO" id="GO:0005737">
    <property type="term" value="C:cytoplasm"/>
    <property type="evidence" value="ECO:0007669"/>
    <property type="project" value="UniProtKB-SubCell"/>
</dbReference>
<keyword evidence="1 2" id="KW-0093">Biotin biosynthesis</keyword>
<comment type="similarity">
    <text evidence="2">Belongs to the dethiobiotin synthetase family.</text>
</comment>
<comment type="caution">
    <text evidence="2">Lacks conserved residue(s) required for the propagation of feature annotation.</text>
</comment>
<comment type="function">
    <text evidence="2">Catalyzes a mechanistically unusual reaction, the ATP-dependent insertion of CO2 between the N7 and N8 nitrogen atoms of 7,8-diaminopelargonic acid (DAPA, also called 7,8-diammoniononanoate) to form a ureido ring.</text>
</comment>
<name>A0A850PB77_9PROT</name>
<feature type="binding site" evidence="2">
    <location>
        <position position="46"/>
    </location>
    <ligand>
        <name>substrate</name>
    </ligand>
</feature>
<organism evidence="3 4">
    <name type="scientific">Ameyamaea chiangmaiensis</name>
    <dbReference type="NCBI Taxonomy" id="442969"/>
    <lineage>
        <taxon>Bacteria</taxon>
        <taxon>Pseudomonadati</taxon>
        <taxon>Pseudomonadota</taxon>
        <taxon>Alphaproteobacteria</taxon>
        <taxon>Acetobacterales</taxon>
        <taxon>Acetobacteraceae</taxon>
        <taxon>Ameyamaea</taxon>
    </lineage>
</organism>
<comment type="catalytic activity">
    <reaction evidence="2">
        <text>(7R,8S)-7,8-diammoniononanoate + CO2 + ATP = (4R,5S)-dethiobiotin + ADP + phosphate + 3 H(+)</text>
        <dbReference type="Rhea" id="RHEA:15805"/>
        <dbReference type="ChEBI" id="CHEBI:15378"/>
        <dbReference type="ChEBI" id="CHEBI:16526"/>
        <dbReference type="ChEBI" id="CHEBI:30616"/>
        <dbReference type="ChEBI" id="CHEBI:43474"/>
        <dbReference type="ChEBI" id="CHEBI:149469"/>
        <dbReference type="ChEBI" id="CHEBI:149473"/>
        <dbReference type="ChEBI" id="CHEBI:456216"/>
        <dbReference type="EC" id="6.3.3.3"/>
    </reaction>
</comment>
<dbReference type="PANTHER" id="PTHR43210:SF5">
    <property type="entry name" value="DETHIOBIOTIN SYNTHETASE"/>
    <property type="match status" value="1"/>
</dbReference>
<feature type="binding site" evidence="2">
    <location>
        <position position="108"/>
    </location>
    <ligand>
        <name>Mg(2+)</name>
        <dbReference type="ChEBI" id="CHEBI:18420"/>
    </ligand>
</feature>
<feature type="binding site" evidence="2">
    <location>
        <position position="54"/>
    </location>
    <ligand>
        <name>Mg(2+)</name>
        <dbReference type="ChEBI" id="CHEBI:18420"/>
    </ligand>
</feature>
<dbReference type="Proteomes" id="UP000585665">
    <property type="component" value="Unassembled WGS sequence"/>
</dbReference>
<feature type="active site" evidence="2">
    <location>
        <position position="42"/>
    </location>
</feature>
<evidence type="ECO:0000313" key="3">
    <source>
        <dbReference type="EMBL" id="NVN39790.1"/>
    </source>
</evidence>
<dbReference type="InterPro" id="IPR027417">
    <property type="entry name" value="P-loop_NTPase"/>
</dbReference>
<dbReference type="PIRSF" id="PIRSF006755">
    <property type="entry name" value="DTB_synth"/>
    <property type="match status" value="1"/>
</dbReference>
<dbReference type="GO" id="GO:0004141">
    <property type="term" value="F:dethiobiotin synthase activity"/>
    <property type="evidence" value="ECO:0007669"/>
    <property type="project" value="UniProtKB-UniRule"/>
</dbReference>
<keyword evidence="2" id="KW-0547">Nucleotide-binding</keyword>
<dbReference type="AlphaFoldDB" id="A0A850PB77"/>
<dbReference type="InterPro" id="IPR004472">
    <property type="entry name" value="DTB_synth_BioD"/>
</dbReference>
<dbReference type="CDD" id="cd03109">
    <property type="entry name" value="DTBS"/>
    <property type="match status" value="1"/>
</dbReference>
<feature type="binding site" evidence="2">
    <location>
        <begin position="108"/>
        <end position="111"/>
    </location>
    <ligand>
        <name>ATP</name>
        <dbReference type="ChEBI" id="CHEBI:30616"/>
    </ligand>
</feature>
<protein>
    <recommendedName>
        <fullName evidence="2">ATP-dependent dethiobiotin synthetase BioD</fullName>
        <ecNumber evidence="2">6.3.3.3</ecNumber>
    </recommendedName>
    <alternativeName>
        <fullName evidence="2">DTB synthetase</fullName>
        <shortName evidence="2">DTBS</shortName>
    </alternativeName>
    <alternativeName>
        <fullName evidence="2">Dethiobiotin synthase</fullName>
    </alternativeName>
</protein>
<sequence length="217" mass="22381">MISGPSSARRSGGVFVTGTDTGVGKSFVSACLVRAWGAAYFKPLQTGLADESGDSETIAGLVPGVHVIPPVYAFDAPLAPDEAAVREGRVIDPRRLVAPDWRGPLVVEGAGGVMVPVCPGVMMADVITRLALPVVLVARSGLGTINHTLLSLEALRTRGAHIAGVVMNGPPAPHNRRAIETHGAVRVLAEIPHVDDISADTVTTTARLIPALADVIG</sequence>
<proteinExistence type="inferred from homology"/>
<evidence type="ECO:0000256" key="2">
    <source>
        <dbReference type="HAMAP-Rule" id="MF_00336"/>
    </source>
</evidence>
<feature type="binding site" evidence="2">
    <location>
        <position position="54"/>
    </location>
    <ligand>
        <name>ATP</name>
        <dbReference type="ChEBI" id="CHEBI:30616"/>
    </ligand>
</feature>
<keyword evidence="2" id="KW-0460">Magnesium</keyword>
<feature type="binding site" evidence="2">
    <location>
        <begin position="22"/>
        <end position="27"/>
    </location>
    <ligand>
        <name>ATP</name>
        <dbReference type="ChEBI" id="CHEBI:30616"/>
    </ligand>
</feature>
<comment type="pathway">
    <text evidence="2">Cofactor biosynthesis; biotin biosynthesis; biotin from 7,8-diaminononanoate: step 1/2.</text>
</comment>
<keyword evidence="4" id="KW-1185">Reference proteome</keyword>
<dbReference type="UniPathway" id="UPA00078">
    <property type="reaction ID" value="UER00161"/>
</dbReference>
<comment type="cofactor">
    <cofactor evidence="2">
        <name>Mg(2+)</name>
        <dbReference type="ChEBI" id="CHEBI:18420"/>
    </cofactor>
</comment>
<feature type="binding site" evidence="2">
    <location>
        <position position="26"/>
    </location>
    <ligand>
        <name>Mg(2+)</name>
        <dbReference type="ChEBI" id="CHEBI:18420"/>
    </ligand>
</feature>
<comment type="subcellular location">
    <subcellularLocation>
        <location evidence="2">Cytoplasm</location>
    </subcellularLocation>
</comment>
<gene>
    <name evidence="2 3" type="primary">bioD</name>
    <name evidence="3" type="ORF">HUK82_04315</name>
</gene>
<dbReference type="HAMAP" id="MF_00336">
    <property type="entry name" value="BioD"/>
    <property type="match status" value="1"/>
</dbReference>
<evidence type="ECO:0000256" key="1">
    <source>
        <dbReference type="ARBA" id="ARBA00022756"/>
    </source>
</evidence>
<dbReference type="NCBIfam" id="TIGR00347">
    <property type="entry name" value="bioD"/>
    <property type="match status" value="1"/>
</dbReference>
<comment type="caution">
    <text evidence="3">The sequence shown here is derived from an EMBL/GenBank/DDBJ whole genome shotgun (WGS) entry which is preliminary data.</text>
</comment>
<dbReference type="GO" id="GO:0000287">
    <property type="term" value="F:magnesium ion binding"/>
    <property type="evidence" value="ECO:0007669"/>
    <property type="project" value="UniProtKB-UniRule"/>
</dbReference>
<dbReference type="RefSeq" id="WP_176612774.1">
    <property type="nucleotide sequence ID" value="NZ_JABXXR010000017.1"/>
</dbReference>
<dbReference type="PANTHER" id="PTHR43210">
    <property type="entry name" value="DETHIOBIOTIN SYNTHETASE"/>
    <property type="match status" value="1"/>
</dbReference>
<dbReference type="SUPFAM" id="SSF52540">
    <property type="entry name" value="P-loop containing nucleoside triphosphate hydrolases"/>
    <property type="match status" value="1"/>
</dbReference>
<reference evidence="3 4" key="1">
    <citation type="submission" date="2020-06" db="EMBL/GenBank/DDBJ databases">
        <title>Description of novel acetic acid bacteria.</title>
        <authorList>
            <person name="Sombolestani A."/>
        </authorList>
    </citation>
    <scope>NUCLEOTIDE SEQUENCE [LARGE SCALE GENOMIC DNA]</scope>
    <source>
        <strain evidence="3 4">LMG 27010</strain>
    </source>
</reference>
<feature type="binding site" evidence="2">
    <location>
        <begin position="192"/>
        <end position="194"/>
    </location>
    <ligand>
        <name>ATP</name>
        <dbReference type="ChEBI" id="CHEBI:30616"/>
    </ligand>
</feature>
<keyword evidence="2" id="KW-0479">Metal-binding</keyword>
<dbReference type="GO" id="GO:0009102">
    <property type="term" value="P:biotin biosynthetic process"/>
    <property type="evidence" value="ECO:0007669"/>
    <property type="project" value="UniProtKB-UniRule"/>
</dbReference>
<dbReference type="Pfam" id="PF13500">
    <property type="entry name" value="AAA_26"/>
    <property type="match status" value="1"/>
</dbReference>